<accession>A0A0D2L3Y8</accession>
<organism evidence="2 3">
    <name type="scientific">Hypholoma sublateritium (strain FD-334 SS-4)</name>
    <dbReference type="NCBI Taxonomy" id="945553"/>
    <lineage>
        <taxon>Eukaryota</taxon>
        <taxon>Fungi</taxon>
        <taxon>Dikarya</taxon>
        <taxon>Basidiomycota</taxon>
        <taxon>Agaricomycotina</taxon>
        <taxon>Agaricomycetes</taxon>
        <taxon>Agaricomycetidae</taxon>
        <taxon>Agaricales</taxon>
        <taxon>Agaricineae</taxon>
        <taxon>Strophariaceae</taxon>
        <taxon>Hypholoma</taxon>
    </lineage>
</organism>
<evidence type="ECO:0000313" key="2">
    <source>
        <dbReference type="EMBL" id="KJA21512.1"/>
    </source>
</evidence>
<dbReference type="OrthoDB" id="3163863at2759"/>
<reference evidence="3" key="1">
    <citation type="submission" date="2014-04" db="EMBL/GenBank/DDBJ databases">
        <title>Evolutionary Origins and Diversification of the Mycorrhizal Mutualists.</title>
        <authorList>
            <consortium name="DOE Joint Genome Institute"/>
            <consortium name="Mycorrhizal Genomics Consortium"/>
            <person name="Kohler A."/>
            <person name="Kuo A."/>
            <person name="Nagy L.G."/>
            <person name="Floudas D."/>
            <person name="Copeland A."/>
            <person name="Barry K.W."/>
            <person name="Cichocki N."/>
            <person name="Veneault-Fourrey C."/>
            <person name="LaButti K."/>
            <person name="Lindquist E.A."/>
            <person name="Lipzen A."/>
            <person name="Lundell T."/>
            <person name="Morin E."/>
            <person name="Murat C."/>
            <person name="Riley R."/>
            <person name="Ohm R."/>
            <person name="Sun H."/>
            <person name="Tunlid A."/>
            <person name="Henrissat B."/>
            <person name="Grigoriev I.V."/>
            <person name="Hibbett D.S."/>
            <person name="Martin F."/>
        </authorList>
    </citation>
    <scope>NUCLEOTIDE SEQUENCE [LARGE SCALE GENOMIC DNA]</scope>
    <source>
        <strain evidence="3">FD-334 SS-4</strain>
    </source>
</reference>
<evidence type="ECO:0000256" key="1">
    <source>
        <dbReference type="SAM" id="MobiDB-lite"/>
    </source>
</evidence>
<dbReference type="AlphaFoldDB" id="A0A0D2L3Y8"/>
<dbReference type="EMBL" id="KN817557">
    <property type="protein sequence ID" value="KJA21512.1"/>
    <property type="molecule type" value="Genomic_DNA"/>
</dbReference>
<feature type="region of interest" description="Disordered" evidence="1">
    <location>
        <begin position="75"/>
        <end position="105"/>
    </location>
</feature>
<gene>
    <name evidence="2" type="ORF">HYPSUDRAFT_723569</name>
</gene>
<evidence type="ECO:0008006" key="4">
    <source>
        <dbReference type="Google" id="ProtNLM"/>
    </source>
</evidence>
<protein>
    <recommendedName>
        <fullName evidence="4">HNH nuclease domain-containing protein</fullName>
    </recommendedName>
</protein>
<sequence>MYTYRKGDTAISVNLDEVMSAMLENAEECGGKDAKRYVAAAIEVCSRREDTVGTLAALGLTWLTHFLFVFKTSRSETQPDQEPNEVATPTLDKTTSHAGESAGHRIESFPDDVMKQDGHRCILTGFQDSGHPSPDKNIPPVFLKACHILQVRTAIGKIDKDHRSGSFMSDTTTFDILAN</sequence>
<proteinExistence type="predicted"/>
<dbReference type="Proteomes" id="UP000054270">
    <property type="component" value="Unassembled WGS sequence"/>
</dbReference>
<evidence type="ECO:0000313" key="3">
    <source>
        <dbReference type="Proteomes" id="UP000054270"/>
    </source>
</evidence>
<dbReference type="STRING" id="945553.A0A0D2L3Y8"/>
<keyword evidence="3" id="KW-1185">Reference proteome</keyword>
<name>A0A0D2L3Y8_HYPSF</name>